<dbReference type="Pfam" id="PF00015">
    <property type="entry name" value="MCPsignal"/>
    <property type="match status" value="1"/>
</dbReference>
<dbReference type="SMART" id="SM00283">
    <property type="entry name" value="MA"/>
    <property type="match status" value="1"/>
</dbReference>
<evidence type="ECO:0000259" key="10">
    <source>
        <dbReference type="PROSITE" id="PS50111"/>
    </source>
</evidence>
<feature type="transmembrane region" description="Helical" evidence="9">
    <location>
        <begin position="161"/>
        <end position="184"/>
    </location>
</feature>
<dbReference type="SUPFAM" id="SSF58104">
    <property type="entry name" value="Methyl-accepting chemotaxis protein (MCP) signaling domain"/>
    <property type="match status" value="1"/>
</dbReference>
<reference evidence="12 13" key="1">
    <citation type="submission" date="2020-08" db="EMBL/GenBank/DDBJ databases">
        <title>Complete Genome Sequence of Effusibacillus dendaii Strain skT53, Isolated from Farmland soil.</title>
        <authorList>
            <person name="Konishi T."/>
            <person name="Kawasaki H."/>
        </authorList>
    </citation>
    <scope>NUCLEOTIDE SEQUENCE [LARGE SCALE GENOMIC DNA]</scope>
    <source>
        <strain evidence="13">skT53</strain>
    </source>
</reference>
<dbReference type="PROSITE" id="PS50885">
    <property type="entry name" value="HAMP"/>
    <property type="match status" value="1"/>
</dbReference>
<evidence type="ECO:0000256" key="1">
    <source>
        <dbReference type="ARBA" id="ARBA00004651"/>
    </source>
</evidence>
<proteinExistence type="inferred from homology"/>
<keyword evidence="6 8" id="KW-0807">Transducer</keyword>
<sequence length="543" mass="58344">MDQAGRVQLKNDVRLVISMIDALNRQVDSGNLKLEDAQELVKQEILGAKPANGYRPINTRFDLGANGFFFVLDKQGMSLASPTSEGKNLWSSQAKDGTFFIQDVIKAGSNGGGYTTYEWPLASNPNKTDIKITYSEMDPHWGWIVCAGSYLTDYNGAANQILYFLLIVLGVSLIVGAVITWVFAKRITTPILQIAKQVEQVSNGDLTIEPVEVKNRDEIGSLARDFNVMLTSLKKIIRQVATSAEQVAASSEELTAGSEQTTRATEHAATTIQQMAVGSEQITRSIEDTDQTVAQMASVVKKISVNANHVATSAIQASDMAQEGHIAINSAVEQMNSISNTVRGLSDVVKGLGERSDQIGDIIGAITGIAEQTNLLALNAAIEAARAGEHGRGFAVVADEVRKLAEQSAQSAHQIEDLIGTIQNEIKSAVRGMEIGSQEVAKGIEVVQVAGDSFDKIEDSVNQVTTQIQEVSAAVQEMSAGAEELVKTIHRITTVMEESASGIQNISATSQEQLASMEEIASSASTLSKMAEELQKVVQKFKL</sequence>
<evidence type="ECO:0000256" key="3">
    <source>
        <dbReference type="ARBA" id="ARBA00022692"/>
    </source>
</evidence>
<dbReference type="InterPro" id="IPR003660">
    <property type="entry name" value="HAMP_dom"/>
</dbReference>
<dbReference type="GO" id="GO:0007165">
    <property type="term" value="P:signal transduction"/>
    <property type="evidence" value="ECO:0007669"/>
    <property type="project" value="UniProtKB-KW"/>
</dbReference>
<dbReference type="Pfam" id="PF17200">
    <property type="entry name" value="sCache_2"/>
    <property type="match status" value="1"/>
</dbReference>
<dbReference type="RefSeq" id="WP_200758501.1">
    <property type="nucleotide sequence ID" value="NZ_AP023366.1"/>
</dbReference>
<evidence type="ECO:0000256" key="7">
    <source>
        <dbReference type="ARBA" id="ARBA00029447"/>
    </source>
</evidence>
<evidence type="ECO:0000259" key="11">
    <source>
        <dbReference type="PROSITE" id="PS50885"/>
    </source>
</evidence>
<dbReference type="Gene3D" id="6.10.340.10">
    <property type="match status" value="1"/>
</dbReference>
<evidence type="ECO:0000256" key="4">
    <source>
        <dbReference type="ARBA" id="ARBA00022989"/>
    </source>
</evidence>
<evidence type="ECO:0000256" key="8">
    <source>
        <dbReference type="PROSITE-ProRule" id="PRU00284"/>
    </source>
</evidence>
<dbReference type="CDD" id="cd11386">
    <property type="entry name" value="MCP_signal"/>
    <property type="match status" value="1"/>
</dbReference>
<evidence type="ECO:0000256" key="2">
    <source>
        <dbReference type="ARBA" id="ARBA00022475"/>
    </source>
</evidence>
<feature type="domain" description="Methyl-accepting transducer" evidence="10">
    <location>
        <begin position="257"/>
        <end position="493"/>
    </location>
</feature>
<evidence type="ECO:0000256" key="6">
    <source>
        <dbReference type="ARBA" id="ARBA00023224"/>
    </source>
</evidence>
<dbReference type="AlphaFoldDB" id="A0A7I8DCX6"/>
<dbReference type="Gene3D" id="3.30.450.20">
    <property type="entry name" value="PAS domain"/>
    <property type="match status" value="1"/>
</dbReference>
<feature type="domain" description="HAMP" evidence="11">
    <location>
        <begin position="185"/>
        <end position="238"/>
    </location>
</feature>
<dbReference type="Pfam" id="PF00672">
    <property type="entry name" value="HAMP"/>
    <property type="match status" value="1"/>
</dbReference>
<keyword evidence="5 9" id="KW-0472">Membrane</keyword>
<dbReference type="Proteomes" id="UP000593802">
    <property type="component" value="Chromosome"/>
</dbReference>
<dbReference type="PROSITE" id="PS50111">
    <property type="entry name" value="CHEMOTAXIS_TRANSDUC_2"/>
    <property type="match status" value="1"/>
</dbReference>
<organism evidence="12 13">
    <name type="scientific">Effusibacillus dendaii</name>
    <dbReference type="NCBI Taxonomy" id="2743772"/>
    <lineage>
        <taxon>Bacteria</taxon>
        <taxon>Bacillati</taxon>
        <taxon>Bacillota</taxon>
        <taxon>Bacilli</taxon>
        <taxon>Bacillales</taxon>
        <taxon>Alicyclobacillaceae</taxon>
        <taxon>Effusibacillus</taxon>
    </lineage>
</organism>
<dbReference type="EMBL" id="AP023366">
    <property type="protein sequence ID" value="BCJ87955.1"/>
    <property type="molecule type" value="Genomic_DNA"/>
</dbReference>
<evidence type="ECO:0000313" key="12">
    <source>
        <dbReference type="EMBL" id="BCJ87955.1"/>
    </source>
</evidence>
<dbReference type="InterPro" id="IPR033480">
    <property type="entry name" value="sCache_2"/>
</dbReference>
<evidence type="ECO:0000256" key="5">
    <source>
        <dbReference type="ARBA" id="ARBA00023136"/>
    </source>
</evidence>
<dbReference type="Gene3D" id="1.10.287.950">
    <property type="entry name" value="Methyl-accepting chemotaxis protein"/>
    <property type="match status" value="1"/>
</dbReference>
<comment type="similarity">
    <text evidence="7">Belongs to the methyl-accepting chemotaxis (MCP) protein family.</text>
</comment>
<gene>
    <name evidence="12" type="ORF">skT53_29400</name>
</gene>
<keyword evidence="3 9" id="KW-0812">Transmembrane</keyword>
<evidence type="ECO:0000313" key="13">
    <source>
        <dbReference type="Proteomes" id="UP000593802"/>
    </source>
</evidence>
<keyword evidence="13" id="KW-1185">Reference proteome</keyword>
<dbReference type="PANTHER" id="PTHR32089">
    <property type="entry name" value="METHYL-ACCEPTING CHEMOTAXIS PROTEIN MCPB"/>
    <property type="match status" value="1"/>
</dbReference>
<name>A0A7I8DCX6_9BACL</name>
<dbReference type="KEGG" id="eff:skT53_29400"/>
<protein>
    <submittedName>
        <fullName evidence="12">Chemotaxis protein</fullName>
    </submittedName>
</protein>
<keyword evidence="2" id="KW-1003">Cell membrane</keyword>
<comment type="subcellular location">
    <subcellularLocation>
        <location evidence="1">Cell membrane</location>
        <topology evidence="1">Multi-pass membrane protein</topology>
    </subcellularLocation>
</comment>
<accession>A0A7I8DCX6</accession>
<evidence type="ECO:0000256" key="9">
    <source>
        <dbReference type="SAM" id="Phobius"/>
    </source>
</evidence>
<dbReference type="SMART" id="SM01049">
    <property type="entry name" value="Cache_2"/>
    <property type="match status" value="1"/>
</dbReference>
<dbReference type="InterPro" id="IPR004089">
    <property type="entry name" value="MCPsignal_dom"/>
</dbReference>
<keyword evidence="4 9" id="KW-1133">Transmembrane helix</keyword>
<dbReference type="PANTHER" id="PTHR32089:SF112">
    <property type="entry name" value="LYSOZYME-LIKE PROTEIN-RELATED"/>
    <property type="match status" value="1"/>
</dbReference>
<dbReference type="SMART" id="SM00304">
    <property type="entry name" value="HAMP"/>
    <property type="match status" value="1"/>
</dbReference>
<dbReference type="GO" id="GO:0005886">
    <property type="term" value="C:plasma membrane"/>
    <property type="evidence" value="ECO:0007669"/>
    <property type="project" value="UniProtKB-SubCell"/>
</dbReference>
<dbReference type="CDD" id="cd06225">
    <property type="entry name" value="HAMP"/>
    <property type="match status" value="1"/>
</dbReference>